<accession>A0A8J4PXI9</accession>
<dbReference type="OrthoDB" id="16424at2759"/>
<keyword evidence="2" id="KW-1185">Reference proteome</keyword>
<sequence>MRLKVAWKDNKLVIPSGNGDDKVSRLLKDIATKFASYSADATDFIISELKTSDGYTISPHSAIKDSIVESDYLVAIDFETWKNDQFKLCTKSWMSGSVTNFKDDTTISVGVGLHTQNKLYISISQYKKLFRLELFDASDLQDYHKEGKHLICHWEDDSQETYARVYFNVKGKVVDTVELEIKVASSARPTIKSLPITITSPTKIAPRDVVIVQEAYSKYDVESNFKAPEETREGESYPDYDMDYYVTEGGNGGDASTFANVTGASGIKFEQIDITRSECSQHTTSNNTFFNSFYTDFQIVNTTEKKITLTKLTGEYQKADGEWAPIPAFFGTKRGGAYDYSWRWEPALVLLESRDTIKLSTNLRIEIPGSVSERLVRSHPSLPSEINFRATIKDDLNNTTVIPFVYKNKTPFPVFATLKYVQQRNPSDNYVFFQTVDNKNTVIRGRVSLIKKMEGSDMIYNLTTSFSNYSHYIRESSLHSFAYKASVAKESKYRIPDYCSENRDFKNEIFAIVDLDSGKVQALCSELKSVDGGNVSTKYFPIGKFEAFKN</sequence>
<evidence type="ECO:0000313" key="1">
    <source>
        <dbReference type="EMBL" id="KAF2075140.1"/>
    </source>
</evidence>
<reference evidence="1" key="1">
    <citation type="submission" date="2020-01" db="EMBL/GenBank/DDBJ databases">
        <title>Development of genomics and gene disruption for Polysphondylium violaceum indicates a role for the polyketide synthase stlB in stalk morphogenesis.</title>
        <authorList>
            <person name="Narita B."/>
            <person name="Kawabe Y."/>
            <person name="Kin K."/>
            <person name="Saito T."/>
            <person name="Gibbs R."/>
            <person name="Kuspa A."/>
            <person name="Muzny D."/>
            <person name="Queller D."/>
            <person name="Richards S."/>
            <person name="Strassman J."/>
            <person name="Sucgang R."/>
            <person name="Worley K."/>
            <person name="Schaap P."/>
        </authorList>
    </citation>
    <scope>NUCLEOTIDE SEQUENCE</scope>
    <source>
        <strain evidence="1">QSvi11</strain>
    </source>
</reference>
<organism evidence="1 2">
    <name type="scientific">Polysphondylium violaceum</name>
    <dbReference type="NCBI Taxonomy" id="133409"/>
    <lineage>
        <taxon>Eukaryota</taxon>
        <taxon>Amoebozoa</taxon>
        <taxon>Evosea</taxon>
        <taxon>Eumycetozoa</taxon>
        <taxon>Dictyostelia</taxon>
        <taxon>Dictyosteliales</taxon>
        <taxon>Dictyosteliaceae</taxon>
        <taxon>Polysphondylium</taxon>
    </lineage>
</organism>
<name>A0A8J4PXI9_9MYCE</name>
<dbReference type="EMBL" id="AJWJ01000113">
    <property type="protein sequence ID" value="KAF2075140.1"/>
    <property type="molecule type" value="Genomic_DNA"/>
</dbReference>
<proteinExistence type="predicted"/>
<protein>
    <submittedName>
        <fullName evidence="1">Uncharacterized protein</fullName>
    </submittedName>
</protein>
<gene>
    <name evidence="1" type="ORF">CYY_003575</name>
</gene>
<comment type="caution">
    <text evidence="1">The sequence shown here is derived from an EMBL/GenBank/DDBJ whole genome shotgun (WGS) entry which is preliminary data.</text>
</comment>
<evidence type="ECO:0000313" key="2">
    <source>
        <dbReference type="Proteomes" id="UP000695562"/>
    </source>
</evidence>
<dbReference type="AlphaFoldDB" id="A0A8J4PXI9"/>
<dbReference type="Proteomes" id="UP000695562">
    <property type="component" value="Unassembled WGS sequence"/>
</dbReference>